<comment type="caution">
    <text evidence="1">The sequence shown here is derived from an EMBL/GenBank/DDBJ whole genome shotgun (WGS) entry which is preliminary data.</text>
</comment>
<protein>
    <recommendedName>
        <fullName evidence="2">Acyl-CoA dehydrogenase</fullName>
    </recommendedName>
</protein>
<gene>
    <name evidence="1" type="ORF">S01H1_26530</name>
</gene>
<dbReference type="AlphaFoldDB" id="X0UE56"/>
<sequence>MSNDVRDTAIRDATARIFTDLADPQTLNAATNEAWKAPLWSALEESG</sequence>
<proteinExistence type="predicted"/>
<organism evidence="1">
    <name type="scientific">marine sediment metagenome</name>
    <dbReference type="NCBI Taxonomy" id="412755"/>
    <lineage>
        <taxon>unclassified sequences</taxon>
        <taxon>metagenomes</taxon>
        <taxon>ecological metagenomes</taxon>
    </lineage>
</organism>
<name>X0UE56_9ZZZZ</name>
<evidence type="ECO:0008006" key="2">
    <source>
        <dbReference type="Google" id="ProtNLM"/>
    </source>
</evidence>
<dbReference type="EMBL" id="BARS01016082">
    <property type="protein sequence ID" value="GAF97576.1"/>
    <property type="molecule type" value="Genomic_DNA"/>
</dbReference>
<evidence type="ECO:0000313" key="1">
    <source>
        <dbReference type="EMBL" id="GAF97576.1"/>
    </source>
</evidence>
<feature type="non-terminal residue" evidence="1">
    <location>
        <position position="47"/>
    </location>
</feature>
<reference evidence="1" key="1">
    <citation type="journal article" date="2014" name="Front. Microbiol.">
        <title>High frequency of phylogenetically diverse reductive dehalogenase-homologous genes in deep subseafloor sedimentary metagenomes.</title>
        <authorList>
            <person name="Kawai M."/>
            <person name="Futagami T."/>
            <person name="Toyoda A."/>
            <person name="Takaki Y."/>
            <person name="Nishi S."/>
            <person name="Hori S."/>
            <person name="Arai W."/>
            <person name="Tsubouchi T."/>
            <person name="Morono Y."/>
            <person name="Uchiyama I."/>
            <person name="Ito T."/>
            <person name="Fujiyama A."/>
            <person name="Inagaki F."/>
            <person name="Takami H."/>
        </authorList>
    </citation>
    <scope>NUCLEOTIDE SEQUENCE</scope>
    <source>
        <strain evidence="1">Expedition CK06-06</strain>
    </source>
</reference>
<accession>X0UE56</accession>